<gene>
    <name evidence="12" type="ORF">LUA81_02320</name>
    <name evidence="11" type="ORF">LUA82_02340</name>
</gene>
<feature type="transmembrane region" description="Helical" evidence="8">
    <location>
        <begin position="20"/>
        <end position="48"/>
    </location>
</feature>
<name>A0A9Q9F4C7_9RICK</name>
<keyword evidence="14" id="KW-1185">Reference proteome</keyword>
<evidence type="ECO:0000256" key="3">
    <source>
        <dbReference type="ARBA" id="ARBA00022448"/>
    </source>
</evidence>
<evidence type="ECO:0000313" key="12">
    <source>
        <dbReference type="EMBL" id="UTO56793.1"/>
    </source>
</evidence>
<dbReference type="GO" id="GO:0042953">
    <property type="term" value="P:lipoprotein transport"/>
    <property type="evidence" value="ECO:0007669"/>
    <property type="project" value="InterPro"/>
</dbReference>
<dbReference type="NCBIfam" id="TIGR02212">
    <property type="entry name" value="lolCE"/>
    <property type="match status" value="1"/>
</dbReference>
<dbReference type="InterPro" id="IPR025857">
    <property type="entry name" value="MacB_PCD"/>
</dbReference>
<evidence type="ECO:0000256" key="6">
    <source>
        <dbReference type="ARBA" id="ARBA00022989"/>
    </source>
</evidence>
<sequence>MSVRLELMLALRYLQAKNKYWCCSMVTMLSVLGIALGVTALIVVMSVMHGFSTQLRNSILGMNGHITVYCDSSDYCDVAQAIKSIEGVTAAIPVTENQAMIQSQNNVLGVVVRGIDQQEIVNKKILFDSIIDGNIDEFNQGVILGARLAENLKVKCGDNVTIISPEGFITILGSIPRVKTYKVVGLFDMGMYEYDSTFVYMPVKFSQILFKYGNKIKYIEVFLKDADKSSEILKSIQNKVNYKLEDWKIQQGQYFHALQIESNVMFLILTLIIVVAAFNIISSISVLVQDKKQAIAIMRTMGASKWCIMRIFCICGILIGGIGTGIGCIAGIGFSLHINEIKSFLENITSSTIFDPIVYFLDSIPSKLLVEDVVYVAMLAIGIAFVMTIPPALKAAYQDPVDILKYE</sequence>
<dbReference type="PANTHER" id="PTHR30489:SF0">
    <property type="entry name" value="LIPOPROTEIN-RELEASING SYSTEM TRANSMEMBRANE PROTEIN LOLE"/>
    <property type="match status" value="1"/>
</dbReference>
<evidence type="ECO:0000313" key="11">
    <source>
        <dbReference type="EMBL" id="UTO55877.1"/>
    </source>
</evidence>
<dbReference type="Pfam" id="PF02687">
    <property type="entry name" value="FtsX"/>
    <property type="match status" value="1"/>
</dbReference>
<evidence type="ECO:0000313" key="13">
    <source>
        <dbReference type="Proteomes" id="UP001059822"/>
    </source>
</evidence>
<evidence type="ECO:0000313" key="14">
    <source>
        <dbReference type="Proteomes" id="UP001059985"/>
    </source>
</evidence>
<keyword evidence="7 8" id="KW-0472">Membrane</keyword>
<evidence type="ECO:0000256" key="7">
    <source>
        <dbReference type="ARBA" id="ARBA00023136"/>
    </source>
</evidence>
<accession>A0A9Q9F4C7</accession>
<dbReference type="InterPro" id="IPR011925">
    <property type="entry name" value="LolCE_TM"/>
</dbReference>
<dbReference type="GO" id="GO:0098797">
    <property type="term" value="C:plasma membrane protein complex"/>
    <property type="evidence" value="ECO:0007669"/>
    <property type="project" value="TreeGrafter"/>
</dbReference>
<evidence type="ECO:0000259" key="10">
    <source>
        <dbReference type="Pfam" id="PF12704"/>
    </source>
</evidence>
<keyword evidence="4" id="KW-1003">Cell membrane</keyword>
<dbReference type="InterPro" id="IPR051447">
    <property type="entry name" value="Lipoprotein-release_system"/>
</dbReference>
<keyword evidence="11" id="KW-0449">Lipoprotein</keyword>
<dbReference type="GO" id="GO:0044874">
    <property type="term" value="P:lipoprotein localization to outer membrane"/>
    <property type="evidence" value="ECO:0007669"/>
    <property type="project" value="TreeGrafter"/>
</dbReference>
<dbReference type="Proteomes" id="UP001059985">
    <property type="component" value="Chromosome"/>
</dbReference>
<dbReference type="AlphaFoldDB" id="A0A9Q9F4C7"/>
<feature type="transmembrane region" description="Helical" evidence="8">
    <location>
        <begin position="373"/>
        <end position="393"/>
    </location>
</feature>
<reference evidence="11" key="1">
    <citation type="journal article" date="2022" name="Microorganisms">
        <title>Assembly and Comparison of Ca. Neoehrlichia mikurensis Genomes.</title>
        <authorList>
            <person name="Azagi T."/>
            <person name="Dirks R.P."/>
            <person name="Yebra-Pimentel E.S."/>
            <person name="Schaap P.J."/>
            <person name="Koehorst J.J."/>
            <person name="Esser H.J."/>
            <person name="Sprong H."/>
        </authorList>
    </citation>
    <scope>NUCLEOTIDE SEQUENCE</scope>
    <source>
        <strain evidence="12">18-2804</strain>
        <strain evidence="11">18-2837</strain>
    </source>
</reference>
<dbReference type="InterPro" id="IPR003838">
    <property type="entry name" value="ABC3_permease_C"/>
</dbReference>
<dbReference type="PANTHER" id="PTHR30489">
    <property type="entry name" value="LIPOPROTEIN-RELEASING SYSTEM TRANSMEMBRANE PROTEIN LOLE"/>
    <property type="match status" value="1"/>
</dbReference>
<feature type="domain" description="MacB-like periplasmic core" evidence="10">
    <location>
        <begin position="27"/>
        <end position="238"/>
    </location>
</feature>
<feature type="domain" description="ABC3 transporter permease C-terminal" evidence="9">
    <location>
        <begin position="267"/>
        <end position="400"/>
    </location>
</feature>
<keyword evidence="6 8" id="KW-1133">Transmembrane helix</keyword>
<dbReference type="EMBL" id="CP089286">
    <property type="protein sequence ID" value="UTO55877.1"/>
    <property type="molecule type" value="Genomic_DNA"/>
</dbReference>
<comment type="subcellular location">
    <subcellularLocation>
        <location evidence="1">Cell membrane</location>
        <topology evidence="1">Multi-pass membrane protein</topology>
    </subcellularLocation>
</comment>
<evidence type="ECO:0000256" key="5">
    <source>
        <dbReference type="ARBA" id="ARBA00022692"/>
    </source>
</evidence>
<keyword evidence="3" id="KW-0813">Transport</keyword>
<proteinExistence type="inferred from homology"/>
<evidence type="ECO:0000256" key="2">
    <source>
        <dbReference type="ARBA" id="ARBA00005236"/>
    </source>
</evidence>
<feature type="transmembrane region" description="Helical" evidence="8">
    <location>
        <begin position="309"/>
        <end position="338"/>
    </location>
</feature>
<organism evidence="11 13">
    <name type="scientific">Neoehrlichia mikurensis</name>
    <dbReference type="NCBI Taxonomy" id="89586"/>
    <lineage>
        <taxon>Bacteria</taxon>
        <taxon>Pseudomonadati</taxon>
        <taxon>Pseudomonadota</taxon>
        <taxon>Alphaproteobacteria</taxon>
        <taxon>Rickettsiales</taxon>
        <taxon>Anaplasmataceae</taxon>
        <taxon>Candidatus Neoehrlichia</taxon>
    </lineage>
</organism>
<dbReference type="Proteomes" id="UP001059822">
    <property type="component" value="Chromosome"/>
</dbReference>
<dbReference type="RefSeq" id="WP_218194375.1">
    <property type="nucleotide sequence ID" value="NZ_CP054597.1"/>
</dbReference>
<dbReference type="Pfam" id="PF12704">
    <property type="entry name" value="MacB_PCD"/>
    <property type="match status" value="1"/>
</dbReference>
<dbReference type="EMBL" id="CP089285">
    <property type="protein sequence ID" value="UTO56793.1"/>
    <property type="molecule type" value="Genomic_DNA"/>
</dbReference>
<protein>
    <submittedName>
        <fullName evidence="11">Lipoprotein-releasing ABC transporter permease subunit</fullName>
    </submittedName>
</protein>
<comment type="similarity">
    <text evidence="2">Belongs to the ABC-4 integral membrane protein family. LolC/E subfamily.</text>
</comment>
<evidence type="ECO:0000256" key="4">
    <source>
        <dbReference type="ARBA" id="ARBA00022475"/>
    </source>
</evidence>
<keyword evidence="5 8" id="KW-0812">Transmembrane</keyword>
<evidence type="ECO:0000256" key="8">
    <source>
        <dbReference type="SAM" id="Phobius"/>
    </source>
</evidence>
<feature type="transmembrane region" description="Helical" evidence="8">
    <location>
        <begin position="264"/>
        <end position="288"/>
    </location>
</feature>
<evidence type="ECO:0000259" key="9">
    <source>
        <dbReference type="Pfam" id="PF02687"/>
    </source>
</evidence>
<evidence type="ECO:0000256" key="1">
    <source>
        <dbReference type="ARBA" id="ARBA00004651"/>
    </source>
</evidence>